<sequence length="276" mass="30154">MKIIGLITVVVCGAVLIYFTADFPAWSDPNSPASTHLSPYYIEHTMEDTSVPNIVTAVLADYRGYDTMYETAVIFTAGLACFFLLRMQRDREPAWHLYRHLPTSITIRIEKGGRLPKSSAVFRRIDSHWIPEDLIIKNTCRFLLPFIQLFALYVVAHGHHSPGGGFQGGVILGAAVILYAISHDLRGALSRLKEKSAALFSGTGVLLYAGTGTICILLGAEFLNYSALAQLLGTDAVTARSHGILIVEIGVAIAVMSVMVWIYYNLSSMGAQDEGL</sequence>
<dbReference type="Proteomes" id="UP001594351">
    <property type="component" value="Unassembled WGS sequence"/>
</dbReference>
<keyword evidence="3" id="KW-1003">Cell membrane</keyword>
<evidence type="ECO:0000256" key="6">
    <source>
        <dbReference type="ARBA" id="ARBA00023136"/>
    </source>
</evidence>
<feature type="transmembrane region" description="Helical" evidence="7">
    <location>
        <begin position="197"/>
        <end position="223"/>
    </location>
</feature>
<dbReference type="InterPro" id="IPR007182">
    <property type="entry name" value="MnhB"/>
</dbReference>
<feature type="transmembrane region" description="Helical" evidence="7">
    <location>
        <begin position="142"/>
        <end position="160"/>
    </location>
</feature>
<evidence type="ECO:0000256" key="4">
    <source>
        <dbReference type="ARBA" id="ARBA00022692"/>
    </source>
</evidence>
<dbReference type="EMBL" id="JBHPBY010000034">
    <property type="protein sequence ID" value="MFC1849356.1"/>
    <property type="molecule type" value="Genomic_DNA"/>
</dbReference>
<feature type="transmembrane region" description="Helical" evidence="7">
    <location>
        <begin position="243"/>
        <end position="264"/>
    </location>
</feature>
<gene>
    <name evidence="10" type="ORF">ACFL27_04020</name>
</gene>
<dbReference type="Pfam" id="PF04039">
    <property type="entry name" value="MnhB"/>
    <property type="match status" value="1"/>
</dbReference>
<keyword evidence="5 7" id="KW-1133">Transmembrane helix</keyword>
<dbReference type="PANTHER" id="PTHR33932:SF4">
    <property type="entry name" value="NA(+)_H(+) ANTIPORTER SUBUNIT B"/>
    <property type="match status" value="1"/>
</dbReference>
<accession>A0ABV6YT39</accession>
<comment type="subcellular location">
    <subcellularLocation>
        <location evidence="1">Cell membrane</location>
        <topology evidence="1">Multi-pass membrane protein</topology>
    </subcellularLocation>
</comment>
<feature type="domain" description="Na+/H+ antiporter MnhB subunit-related protein" evidence="8">
    <location>
        <begin position="135"/>
        <end position="260"/>
    </location>
</feature>
<dbReference type="Pfam" id="PF20501">
    <property type="entry name" value="MbhE"/>
    <property type="match status" value="1"/>
</dbReference>
<evidence type="ECO:0000256" key="1">
    <source>
        <dbReference type="ARBA" id="ARBA00004651"/>
    </source>
</evidence>
<reference evidence="10 11" key="1">
    <citation type="submission" date="2024-09" db="EMBL/GenBank/DDBJ databases">
        <title>Laminarin stimulates single cell rates of sulfate reduction while oxygen inhibits transcriptomic activity in coastal marine sediment.</title>
        <authorList>
            <person name="Lindsay M."/>
            <person name="Orcutt B."/>
            <person name="Emerson D."/>
            <person name="Stepanauskas R."/>
            <person name="D'Angelo T."/>
        </authorList>
    </citation>
    <scope>NUCLEOTIDE SEQUENCE [LARGE SCALE GENOMIC DNA]</scope>
    <source>
        <strain evidence="10">SAG AM-311-K15</strain>
    </source>
</reference>
<keyword evidence="4 7" id="KW-0812">Transmembrane</keyword>
<evidence type="ECO:0000313" key="10">
    <source>
        <dbReference type="EMBL" id="MFC1849356.1"/>
    </source>
</evidence>
<evidence type="ECO:0000259" key="9">
    <source>
        <dbReference type="Pfam" id="PF20501"/>
    </source>
</evidence>
<feature type="domain" description="MrpA C-terminal/MbhE" evidence="9">
    <location>
        <begin position="30"/>
        <end position="90"/>
    </location>
</feature>
<name>A0ABV6YT39_UNCC1</name>
<feature type="transmembrane region" description="Helical" evidence="7">
    <location>
        <begin position="166"/>
        <end position="185"/>
    </location>
</feature>
<evidence type="ECO:0000256" key="3">
    <source>
        <dbReference type="ARBA" id="ARBA00022475"/>
    </source>
</evidence>
<evidence type="ECO:0000256" key="5">
    <source>
        <dbReference type="ARBA" id="ARBA00022989"/>
    </source>
</evidence>
<dbReference type="PANTHER" id="PTHR33932">
    <property type="entry name" value="NA(+)/H(+) ANTIPORTER SUBUNIT B"/>
    <property type="match status" value="1"/>
</dbReference>
<keyword evidence="6 7" id="KW-0472">Membrane</keyword>
<comment type="caution">
    <text evidence="10">The sequence shown here is derived from an EMBL/GenBank/DDBJ whole genome shotgun (WGS) entry which is preliminary data.</text>
</comment>
<feature type="transmembrane region" description="Helical" evidence="7">
    <location>
        <begin position="67"/>
        <end position="85"/>
    </location>
</feature>
<dbReference type="NCBIfam" id="NF009162">
    <property type="entry name" value="PRK12508.1"/>
    <property type="match status" value="1"/>
</dbReference>
<evidence type="ECO:0000256" key="2">
    <source>
        <dbReference type="ARBA" id="ARBA00009425"/>
    </source>
</evidence>
<evidence type="ECO:0000256" key="7">
    <source>
        <dbReference type="SAM" id="Phobius"/>
    </source>
</evidence>
<proteinExistence type="inferred from homology"/>
<evidence type="ECO:0000259" key="8">
    <source>
        <dbReference type="Pfam" id="PF04039"/>
    </source>
</evidence>
<dbReference type="InterPro" id="IPR046806">
    <property type="entry name" value="MrpA_C/MbhE"/>
</dbReference>
<keyword evidence="11" id="KW-1185">Reference proteome</keyword>
<evidence type="ECO:0000313" key="11">
    <source>
        <dbReference type="Proteomes" id="UP001594351"/>
    </source>
</evidence>
<dbReference type="InterPro" id="IPR050622">
    <property type="entry name" value="CPA3_antiporter_subunitB"/>
</dbReference>
<organism evidence="10 11">
    <name type="scientific">candidate division CSSED10-310 bacterium</name>
    <dbReference type="NCBI Taxonomy" id="2855610"/>
    <lineage>
        <taxon>Bacteria</taxon>
        <taxon>Bacteria division CSSED10-310</taxon>
    </lineage>
</organism>
<comment type="similarity">
    <text evidence="2">Belongs to the CPA3 antiporters (TC 2.A.63) subunit B family.</text>
</comment>
<protein>
    <submittedName>
        <fullName evidence="10">Na(+)/H(+) antiporter subunit B</fullName>
    </submittedName>
</protein>